<comment type="caution">
    <text evidence="1">The sequence shown here is derived from an EMBL/GenBank/DDBJ whole genome shotgun (WGS) entry which is preliminary data.</text>
</comment>
<keyword evidence="2" id="KW-1185">Reference proteome</keyword>
<dbReference type="Proteomes" id="UP000199665">
    <property type="component" value="Unassembled WGS sequence"/>
</dbReference>
<organism evidence="1 2">
    <name type="scientific">Pseudomonas mohnii</name>
    <dbReference type="NCBI Taxonomy" id="395600"/>
    <lineage>
        <taxon>Bacteria</taxon>
        <taxon>Pseudomonadati</taxon>
        <taxon>Pseudomonadota</taxon>
        <taxon>Gammaproteobacteria</taxon>
        <taxon>Pseudomonadales</taxon>
        <taxon>Pseudomonadaceae</taxon>
        <taxon>Pseudomonas</taxon>
    </lineage>
</organism>
<evidence type="ECO:0000313" key="2">
    <source>
        <dbReference type="Proteomes" id="UP000199665"/>
    </source>
</evidence>
<evidence type="ECO:0000313" key="1">
    <source>
        <dbReference type="EMBL" id="SEB98335.1"/>
    </source>
</evidence>
<dbReference type="EMBL" id="FNRV01000001">
    <property type="protein sequence ID" value="SEB98335.1"/>
    <property type="molecule type" value="Genomic_DNA"/>
</dbReference>
<proteinExistence type="predicted"/>
<gene>
    <name evidence="1" type="ORF">SAMN05216205_1153</name>
</gene>
<protein>
    <submittedName>
        <fullName evidence="1">Uncharacterized protein</fullName>
    </submittedName>
</protein>
<accession>A0ABY0XRG5</accession>
<sequence length="51" mass="5600">MAAVKTYVFKLKAKNGSGMSNVLQNGTDARDAERKILQKHPGATVLEVREQ</sequence>
<dbReference type="RefSeq" id="WP_158249407.1">
    <property type="nucleotide sequence ID" value="NZ_FNRV01000001.1"/>
</dbReference>
<name>A0ABY0XRG5_9PSED</name>
<reference evidence="1 2" key="1">
    <citation type="submission" date="2016-10" db="EMBL/GenBank/DDBJ databases">
        <authorList>
            <person name="Varghese N."/>
            <person name="Submissions S."/>
        </authorList>
    </citation>
    <scope>NUCLEOTIDE SEQUENCE [LARGE SCALE GENOMIC DNA]</scope>
    <source>
        <strain evidence="1 2">DSM 18327</strain>
    </source>
</reference>